<dbReference type="PROSITE" id="PS00301">
    <property type="entry name" value="G_TR_1"/>
    <property type="match status" value="1"/>
</dbReference>
<dbReference type="SUPFAM" id="SSF50447">
    <property type="entry name" value="Translation proteins"/>
    <property type="match status" value="1"/>
</dbReference>
<dbReference type="InterPro" id="IPR004161">
    <property type="entry name" value="EFTu-like_2"/>
</dbReference>
<keyword evidence="5" id="KW-0648">Protein biosynthesis</keyword>
<dbReference type="Gene3D" id="2.40.30.10">
    <property type="entry name" value="Translation factors"/>
    <property type="match status" value="1"/>
</dbReference>
<keyword evidence="10" id="KW-0251">Elongation factor</keyword>
<dbReference type="InterPro" id="IPR031157">
    <property type="entry name" value="G_TR_CS"/>
</dbReference>
<sequence>MRDIIVGMAGHIDHGKTTVVKYLTGVDTDTLPEEKTRGMTIDLGFTQIKFEDNSRVGLIDVPGHEKFIKNMSAGASGVDYLILVVACDDGIMPQTIEHFQIVKLFGVTRGMILLTKRDLVDEKRYEEVKKECQEYFKGSFLEKAPILEVSSKEIESYKRVKALLYRELKELKVEDEKKYFRMDIDRVFSLKGFGCIVTGTVKDGEVKVGDNLTIYPKRREVRVKSIESHGEKKESLGSGNRCAINLSGVESSELERGDIVARNLLVGDRVDCKLSLLESVPKLKNNQRIRLNIGTTEVIGRVKIYEKNYILGGEEAVVQLQLENTIGGILEERGIVRNYSPITTIGGVELLFFPKSDFNRRDLQHIDFLNTLSKNSDRVEELFKKDMSLDEISALIGKDIELKSYISSGKIYLLDKKIIQHEILDEKLKLIENYLIEFHQKNNLKKGITKSILRSLLFKELSQKEFNILLDLDKVKESIKVVDEYISLKDFKIRLTREEKDMKEEIFSYYKNQKFEVNSYSYYFNQSKNKYLFEKVHAYMIEEGFIQYLEDEYFILSGFLKESIKLINEYFQKNITLEIKDTRALLNNSRDSAILILRKLDTLKITKNIDGVRVLIKN</sequence>
<evidence type="ECO:0000256" key="7">
    <source>
        <dbReference type="ARBA" id="ARBA00025526"/>
    </source>
</evidence>
<dbReference type="InterPro" id="IPR050055">
    <property type="entry name" value="EF-Tu_GTPase"/>
</dbReference>
<dbReference type="InterPro" id="IPR005225">
    <property type="entry name" value="Small_GTP-bd"/>
</dbReference>
<dbReference type="Pfam" id="PF00009">
    <property type="entry name" value="GTP_EFTU"/>
    <property type="match status" value="1"/>
</dbReference>
<comment type="caution">
    <text evidence="10">The sequence shown here is derived from an EMBL/GenBank/DDBJ whole genome shotgun (WGS) entry which is preliminary data.</text>
</comment>
<evidence type="ECO:0000256" key="5">
    <source>
        <dbReference type="ARBA" id="ARBA00022917"/>
    </source>
</evidence>
<evidence type="ECO:0000256" key="1">
    <source>
        <dbReference type="ARBA" id="ARBA00004496"/>
    </source>
</evidence>
<dbReference type="GO" id="GO:0005525">
    <property type="term" value="F:GTP binding"/>
    <property type="evidence" value="ECO:0007669"/>
    <property type="project" value="UniProtKB-KW"/>
</dbReference>
<proteinExistence type="predicted"/>
<dbReference type="CDD" id="cd15491">
    <property type="entry name" value="selB_III"/>
    <property type="match status" value="1"/>
</dbReference>
<evidence type="ECO:0000313" key="10">
    <source>
        <dbReference type="EMBL" id="MBU3841401.1"/>
    </source>
</evidence>
<dbReference type="SUPFAM" id="SSF52540">
    <property type="entry name" value="P-loop containing nucleoside triphosphate hydrolases"/>
    <property type="match status" value="1"/>
</dbReference>
<keyword evidence="3" id="KW-0963">Cytoplasm</keyword>
<keyword evidence="4" id="KW-0547">Nucleotide-binding</keyword>
<organism evidence="10 11">
    <name type="scientific">Candidatus Fusobacterium pullicola</name>
    <dbReference type="NCBI Taxonomy" id="2838601"/>
    <lineage>
        <taxon>Bacteria</taxon>
        <taxon>Fusobacteriati</taxon>
        <taxon>Fusobacteriota</taxon>
        <taxon>Fusobacteriia</taxon>
        <taxon>Fusobacteriales</taxon>
        <taxon>Fusobacteriaceae</taxon>
        <taxon>Fusobacterium</taxon>
    </lineage>
</organism>
<protein>
    <recommendedName>
        <fullName evidence="2">Selenocysteine-specific elongation factor</fullName>
    </recommendedName>
    <alternativeName>
        <fullName evidence="8">SelB translation factor</fullName>
    </alternativeName>
</protein>
<dbReference type="GO" id="GO:0003723">
    <property type="term" value="F:RNA binding"/>
    <property type="evidence" value="ECO:0007669"/>
    <property type="project" value="InterPro"/>
</dbReference>
<dbReference type="InterPro" id="IPR000795">
    <property type="entry name" value="T_Tr_GTP-bd_dom"/>
</dbReference>
<evidence type="ECO:0000256" key="4">
    <source>
        <dbReference type="ARBA" id="ARBA00022741"/>
    </source>
</evidence>
<name>A0A9E2KX90_9FUSO</name>
<dbReference type="GO" id="GO:0003924">
    <property type="term" value="F:GTPase activity"/>
    <property type="evidence" value="ECO:0007669"/>
    <property type="project" value="InterPro"/>
</dbReference>
<dbReference type="PANTHER" id="PTHR43721">
    <property type="entry name" value="ELONGATION FACTOR TU-RELATED"/>
    <property type="match status" value="1"/>
</dbReference>
<gene>
    <name evidence="10" type="primary">selB</name>
    <name evidence="10" type="ORF">IAA47_00130</name>
</gene>
<dbReference type="GO" id="GO:0005737">
    <property type="term" value="C:cytoplasm"/>
    <property type="evidence" value="ECO:0007669"/>
    <property type="project" value="UniProtKB-SubCell"/>
</dbReference>
<dbReference type="Gene3D" id="1.10.10.2770">
    <property type="match status" value="1"/>
</dbReference>
<dbReference type="SUPFAM" id="SSF50465">
    <property type="entry name" value="EF-Tu/eEF-1alpha/eIF2-gamma C-terminal domain"/>
    <property type="match status" value="1"/>
</dbReference>
<evidence type="ECO:0000256" key="6">
    <source>
        <dbReference type="ARBA" id="ARBA00023134"/>
    </source>
</evidence>
<dbReference type="Pfam" id="PF09106">
    <property type="entry name" value="WHD_2nd_SelB"/>
    <property type="match status" value="1"/>
</dbReference>
<dbReference type="EMBL" id="JAHLFN010000004">
    <property type="protein sequence ID" value="MBU3841401.1"/>
    <property type="molecule type" value="Genomic_DNA"/>
</dbReference>
<dbReference type="SUPFAM" id="SSF46785">
    <property type="entry name" value="Winged helix' DNA-binding domain"/>
    <property type="match status" value="1"/>
</dbReference>
<dbReference type="PRINTS" id="PR00315">
    <property type="entry name" value="ELONGATNFCT"/>
</dbReference>
<reference evidence="10" key="2">
    <citation type="submission" date="2021-04" db="EMBL/GenBank/DDBJ databases">
        <authorList>
            <person name="Gilroy R."/>
        </authorList>
    </citation>
    <scope>NUCLEOTIDE SEQUENCE</scope>
    <source>
        <strain evidence="10">A6-441</strain>
    </source>
</reference>
<dbReference type="InterPro" id="IPR015190">
    <property type="entry name" value="Elong_fac_SelB-wing-hlx_typ-2"/>
</dbReference>
<dbReference type="NCBIfam" id="TIGR00231">
    <property type="entry name" value="small_GTP"/>
    <property type="match status" value="1"/>
</dbReference>
<dbReference type="InterPro" id="IPR036388">
    <property type="entry name" value="WH-like_DNA-bd_sf"/>
</dbReference>
<dbReference type="InterPro" id="IPR009001">
    <property type="entry name" value="Transl_elong_EF1A/Init_IF2_C"/>
</dbReference>
<dbReference type="InterPro" id="IPR027417">
    <property type="entry name" value="P-loop_NTPase"/>
</dbReference>
<evidence type="ECO:0000256" key="8">
    <source>
        <dbReference type="ARBA" id="ARBA00031615"/>
    </source>
</evidence>
<dbReference type="Gene3D" id="3.40.50.300">
    <property type="entry name" value="P-loop containing nucleotide triphosphate hydrolases"/>
    <property type="match status" value="1"/>
</dbReference>
<dbReference type="GO" id="GO:0001514">
    <property type="term" value="P:selenocysteine incorporation"/>
    <property type="evidence" value="ECO:0007669"/>
    <property type="project" value="InterPro"/>
</dbReference>
<dbReference type="InterPro" id="IPR036390">
    <property type="entry name" value="WH_DNA-bd_sf"/>
</dbReference>
<accession>A0A9E2KX90</accession>
<dbReference type="InterPro" id="IPR009000">
    <property type="entry name" value="Transl_B-barrel_sf"/>
</dbReference>
<evidence type="ECO:0000313" key="11">
    <source>
        <dbReference type="Proteomes" id="UP000724657"/>
    </source>
</evidence>
<dbReference type="Gene3D" id="1.10.10.10">
    <property type="entry name" value="Winged helix-like DNA-binding domain superfamily/Winged helix DNA-binding domain"/>
    <property type="match status" value="1"/>
</dbReference>
<dbReference type="GO" id="GO:0003746">
    <property type="term" value="F:translation elongation factor activity"/>
    <property type="evidence" value="ECO:0007669"/>
    <property type="project" value="UniProtKB-KW"/>
</dbReference>
<evidence type="ECO:0000256" key="3">
    <source>
        <dbReference type="ARBA" id="ARBA00022490"/>
    </source>
</evidence>
<dbReference type="InterPro" id="IPR004535">
    <property type="entry name" value="Transl_elong_SelB"/>
</dbReference>
<comment type="subcellular location">
    <subcellularLocation>
        <location evidence="1">Cytoplasm</location>
    </subcellularLocation>
</comment>
<dbReference type="PANTHER" id="PTHR43721:SF22">
    <property type="entry name" value="ELONGATION FACTOR TU, MITOCHONDRIAL"/>
    <property type="match status" value="1"/>
</dbReference>
<feature type="domain" description="Tr-type G" evidence="9">
    <location>
        <begin position="1"/>
        <end position="172"/>
    </location>
</feature>
<evidence type="ECO:0000259" key="9">
    <source>
        <dbReference type="PROSITE" id="PS51722"/>
    </source>
</evidence>
<dbReference type="CDD" id="cd03696">
    <property type="entry name" value="SelB_II"/>
    <property type="match status" value="1"/>
</dbReference>
<comment type="function">
    <text evidence="7">Translation factor necessary for the incorporation of selenocysteine into proteins. It probably replaces EF-Tu for the insertion of selenocysteine directed by the UGA codon. SelB binds GTP and GDP.</text>
</comment>
<dbReference type="PROSITE" id="PS51722">
    <property type="entry name" value="G_TR_2"/>
    <property type="match status" value="1"/>
</dbReference>
<reference evidence="10" key="1">
    <citation type="journal article" date="2021" name="PeerJ">
        <title>Extensive microbial diversity within the chicken gut microbiome revealed by metagenomics and culture.</title>
        <authorList>
            <person name="Gilroy R."/>
            <person name="Ravi A."/>
            <person name="Getino M."/>
            <person name="Pursley I."/>
            <person name="Horton D.L."/>
            <person name="Alikhan N.F."/>
            <person name="Baker D."/>
            <person name="Gharbi K."/>
            <person name="Hall N."/>
            <person name="Watson M."/>
            <person name="Adriaenssens E.M."/>
            <person name="Foster-Nyarko E."/>
            <person name="Jarju S."/>
            <person name="Secka A."/>
            <person name="Antonio M."/>
            <person name="Oren A."/>
            <person name="Chaudhuri R.R."/>
            <person name="La Ragione R."/>
            <person name="Hildebrand F."/>
            <person name="Pallen M.J."/>
        </authorList>
    </citation>
    <scope>NUCLEOTIDE SEQUENCE</scope>
    <source>
        <strain evidence="10">A6-441</strain>
    </source>
</reference>
<dbReference type="Pfam" id="PF03144">
    <property type="entry name" value="GTP_EFTU_D2"/>
    <property type="match status" value="1"/>
</dbReference>
<keyword evidence="6" id="KW-0342">GTP-binding</keyword>
<dbReference type="AlphaFoldDB" id="A0A9E2KX90"/>
<dbReference type="Proteomes" id="UP000724657">
    <property type="component" value="Unassembled WGS sequence"/>
</dbReference>
<dbReference type="NCBIfam" id="TIGR00475">
    <property type="entry name" value="selB"/>
    <property type="match status" value="1"/>
</dbReference>
<dbReference type="CDD" id="cd04171">
    <property type="entry name" value="SelB"/>
    <property type="match status" value="1"/>
</dbReference>
<evidence type="ECO:0000256" key="2">
    <source>
        <dbReference type="ARBA" id="ARBA00015953"/>
    </source>
</evidence>